<evidence type="ECO:0000313" key="3">
    <source>
        <dbReference type="EMBL" id="KAJ6794189.1"/>
    </source>
</evidence>
<feature type="compositionally biased region" description="Polar residues" evidence="1">
    <location>
        <begin position="346"/>
        <end position="361"/>
    </location>
</feature>
<evidence type="ECO:0000256" key="1">
    <source>
        <dbReference type="SAM" id="MobiDB-lite"/>
    </source>
</evidence>
<feature type="compositionally biased region" description="Low complexity" evidence="1">
    <location>
        <begin position="326"/>
        <end position="345"/>
    </location>
</feature>
<dbReference type="PANTHER" id="PTHR31917">
    <property type="entry name" value="AGENET DOMAIN-CONTAINING PROTEIN-RELATED"/>
    <property type="match status" value="1"/>
</dbReference>
<feature type="domain" description="Agenet" evidence="2">
    <location>
        <begin position="218"/>
        <end position="274"/>
    </location>
</feature>
<gene>
    <name evidence="3" type="ORF">M6B38_231275</name>
</gene>
<dbReference type="AlphaFoldDB" id="A0AAX6DR69"/>
<feature type="region of interest" description="Disordered" evidence="1">
    <location>
        <begin position="283"/>
        <end position="364"/>
    </location>
</feature>
<dbReference type="Proteomes" id="UP001140949">
    <property type="component" value="Unassembled WGS sequence"/>
</dbReference>
<sequence length="808" mass="89926">MLYSTGDEVEVRSDEDGFRGARFAARIVRSMPKLGRFTVEYETLTSDTDTARKHRETVNGDHLRPRPPPPPPAAAPCRFGVGQRVDALQNEGWWDGVVQEVLGDGGRYRLMFTENKEEAEFAAEELRVHMEWVNREWVIPEPKNMLEAEFSIGSIVEVSSDDEEFLGAWFTATIIGATDKDFLVEYQSVRTDEETKLLTETVDLLHIRPTPPDVPEVEKFKLLEEVDAFHNDGWWVGVISKVLDGQRYMVYFRSWKEEMEFGRSDLRLHHDWIGGRWVRTSQISGSSRCGRSSRLSTTSFRPPTTARTDDILLSEDGLFPRARPIPSSTRDTHTPTSTRDTSTPSLAPNTPTPSSVGDPSTPSCPPFVSTVTGWASEYPNLHYDASGRYLPRLGDPPTPPERPIGEFRQELWPLNKELFFPSTATRALGALIRGNYHGPYINFSQVPDEKKFIWLEQMKKSYWWPEHRDYAIRKTYKGACSHKIRDAMDDLKKAIARGKGKKEWVLEEYWREMQARLETPEFKKRSEQAKKARSCAGLHTGGSIPTALHARNLADKIAKEGRNSLEVGFAEIFEHTHKRKDGTYVDEKASKTYAAFQSLRTEATSRAIHGEGDESVGQSTDAPVPTSLHTSIQDNDLWIKAVGGRGKGGHIYGTGSLATQVSTVSRPPPTYSSVLRPSDVVLAQVVSTVTRIQSNMERMQETIESMRSERTVPAISVADDAPAVLDTPASYVRHVGSVVPATPASSSIAADVFARFVSALPPGVVSSLPPDVVSSLPSEVVSLLPPDVVTHLQAPPPPPPPPPPPELQ</sequence>
<feature type="domain" description="Agenet" evidence="2">
    <location>
        <begin position="148"/>
        <end position="215"/>
    </location>
</feature>
<feature type="domain" description="Agenet" evidence="2">
    <location>
        <begin position="77"/>
        <end position="134"/>
    </location>
</feature>
<dbReference type="InterPro" id="IPR008395">
    <property type="entry name" value="Agenet-like_dom"/>
</dbReference>
<feature type="region of interest" description="Disordered" evidence="1">
    <location>
        <begin position="789"/>
        <end position="808"/>
    </location>
</feature>
<reference evidence="3" key="2">
    <citation type="submission" date="2023-04" db="EMBL/GenBank/DDBJ databases">
        <authorList>
            <person name="Bruccoleri R.E."/>
            <person name="Oakeley E.J."/>
            <person name="Faust A.-M."/>
            <person name="Dessus-Babus S."/>
            <person name="Altorfer M."/>
            <person name="Burckhardt D."/>
            <person name="Oertli M."/>
            <person name="Naumann U."/>
            <person name="Petersen F."/>
            <person name="Wong J."/>
        </authorList>
    </citation>
    <scope>NUCLEOTIDE SEQUENCE</scope>
    <source>
        <strain evidence="3">GSM-AAB239-AS_SAM_17_03QT</strain>
        <tissue evidence="3">Leaf</tissue>
    </source>
</reference>
<comment type="caution">
    <text evidence="3">The sequence shown here is derived from an EMBL/GenBank/DDBJ whole genome shotgun (WGS) entry which is preliminary data.</text>
</comment>
<dbReference type="CDD" id="cd20406">
    <property type="entry name" value="Tudor_Agenet_AtDUF_rpt2_4"/>
    <property type="match status" value="1"/>
</dbReference>
<feature type="compositionally biased region" description="Pro residues" evidence="1">
    <location>
        <begin position="794"/>
        <end position="808"/>
    </location>
</feature>
<organism evidence="3 4">
    <name type="scientific">Iris pallida</name>
    <name type="common">Sweet iris</name>
    <dbReference type="NCBI Taxonomy" id="29817"/>
    <lineage>
        <taxon>Eukaryota</taxon>
        <taxon>Viridiplantae</taxon>
        <taxon>Streptophyta</taxon>
        <taxon>Embryophyta</taxon>
        <taxon>Tracheophyta</taxon>
        <taxon>Spermatophyta</taxon>
        <taxon>Magnoliopsida</taxon>
        <taxon>Liliopsida</taxon>
        <taxon>Asparagales</taxon>
        <taxon>Iridaceae</taxon>
        <taxon>Iridoideae</taxon>
        <taxon>Irideae</taxon>
        <taxon>Iris</taxon>
    </lineage>
</organism>
<dbReference type="PANTHER" id="PTHR31917:SF147">
    <property type="entry name" value="AGENET DOMAIN-CONTAINING PROTEIN"/>
    <property type="match status" value="1"/>
</dbReference>
<dbReference type="EMBL" id="JANAVB010042420">
    <property type="protein sequence ID" value="KAJ6794189.1"/>
    <property type="molecule type" value="Genomic_DNA"/>
</dbReference>
<dbReference type="InterPro" id="IPR014002">
    <property type="entry name" value="Agenet_dom_plant"/>
</dbReference>
<keyword evidence="4" id="KW-1185">Reference proteome</keyword>
<proteinExistence type="predicted"/>
<evidence type="ECO:0000313" key="4">
    <source>
        <dbReference type="Proteomes" id="UP001140949"/>
    </source>
</evidence>
<feature type="compositionally biased region" description="Low complexity" evidence="1">
    <location>
        <begin position="284"/>
        <end position="299"/>
    </location>
</feature>
<evidence type="ECO:0000259" key="2">
    <source>
        <dbReference type="SMART" id="SM00743"/>
    </source>
</evidence>
<feature type="region of interest" description="Disordered" evidence="1">
    <location>
        <begin position="47"/>
        <end position="73"/>
    </location>
</feature>
<protein>
    <submittedName>
        <fullName evidence="3">DUF724 domain-containing protein 3-like</fullName>
    </submittedName>
</protein>
<dbReference type="InterPro" id="IPR004252">
    <property type="entry name" value="Probable_transposase_24"/>
</dbReference>
<reference evidence="3" key="1">
    <citation type="journal article" date="2023" name="GigaByte">
        <title>Genome assembly of the bearded iris, Iris pallida Lam.</title>
        <authorList>
            <person name="Bruccoleri R.E."/>
            <person name="Oakeley E.J."/>
            <person name="Faust A.M.E."/>
            <person name="Altorfer M."/>
            <person name="Dessus-Babus S."/>
            <person name="Burckhardt D."/>
            <person name="Oertli M."/>
            <person name="Naumann U."/>
            <person name="Petersen F."/>
            <person name="Wong J."/>
        </authorList>
    </citation>
    <scope>NUCLEOTIDE SEQUENCE</scope>
    <source>
        <strain evidence="3">GSM-AAB239-AS_SAM_17_03QT</strain>
    </source>
</reference>
<dbReference type="Pfam" id="PF05641">
    <property type="entry name" value="Agenet"/>
    <property type="match status" value="3"/>
</dbReference>
<feature type="domain" description="Agenet" evidence="2">
    <location>
        <begin position="1"/>
        <end position="71"/>
    </location>
</feature>
<name>A0AAX6DR69_IRIPA</name>
<dbReference type="SMART" id="SM00743">
    <property type="entry name" value="Agenet"/>
    <property type="match status" value="4"/>
</dbReference>
<dbReference type="Gene3D" id="2.30.30.140">
    <property type="match status" value="1"/>
</dbReference>
<accession>A0AAX6DR69</accession>
<dbReference type="CDD" id="cd20405">
    <property type="entry name" value="Tudor_Agenet_AtDUF_rpt1_3"/>
    <property type="match status" value="2"/>
</dbReference>
<dbReference type="Pfam" id="PF03004">
    <property type="entry name" value="Transposase_24"/>
    <property type="match status" value="1"/>
</dbReference>